<dbReference type="InterPro" id="IPR043502">
    <property type="entry name" value="DNA/RNA_pol_sf"/>
</dbReference>
<feature type="coiled-coil region" evidence="8">
    <location>
        <begin position="979"/>
        <end position="1013"/>
    </location>
</feature>
<keyword evidence="8" id="KW-0175">Coiled coil</keyword>
<evidence type="ECO:0000313" key="11">
    <source>
        <dbReference type="EMBL" id="GBG64722.1"/>
    </source>
</evidence>
<evidence type="ECO:0000313" key="12">
    <source>
        <dbReference type="Proteomes" id="UP000265515"/>
    </source>
</evidence>
<dbReference type="InterPro" id="IPR043128">
    <property type="entry name" value="Rev_trsase/Diguanyl_cyclase"/>
</dbReference>
<keyword evidence="1" id="KW-0645">Protease</keyword>
<feature type="coiled-coil region" evidence="8">
    <location>
        <begin position="323"/>
        <end position="351"/>
    </location>
</feature>
<gene>
    <name evidence="11" type="ORF">CBR_g46266</name>
</gene>
<evidence type="ECO:0000256" key="9">
    <source>
        <dbReference type="SAM" id="MobiDB-lite"/>
    </source>
</evidence>
<feature type="region of interest" description="Disordered" evidence="9">
    <location>
        <begin position="1321"/>
        <end position="1340"/>
    </location>
</feature>
<comment type="caution">
    <text evidence="11">The sequence shown here is derived from an EMBL/GenBank/DDBJ whole genome shotgun (WGS) entry which is preliminary data.</text>
</comment>
<keyword evidence="4" id="KW-0540">Nuclease</keyword>
<proteinExistence type="predicted"/>
<dbReference type="CDD" id="cd01647">
    <property type="entry name" value="RT_LTR"/>
    <property type="match status" value="1"/>
</dbReference>
<name>A0A388K3T5_CHABU</name>
<dbReference type="GO" id="GO:0006508">
    <property type="term" value="P:proteolysis"/>
    <property type="evidence" value="ECO:0007669"/>
    <property type="project" value="UniProtKB-KW"/>
</dbReference>
<feature type="coiled-coil region" evidence="8">
    <location>
        <begin position="386"/>
        <end position="413"/>
    </location>
</feature>
<evidence type="ECO:0000256" key="7">
    <source>
        <dbReference type="ARBA" id="ARBA00022918"/>
    </source>
</evidence>
<keyword evidence="5" id="KW-0255">Endonuclease</keyword>
<dbReference type="SUPFAM" id="SSF56672">
    <property type="entry name" value="DNA/RNA polymerases"/>
    <property type="match status" value="1"/>
</dbReference>
<accession>A0A388K3T5</accession>
<organism evidence="11 12">
    <name type="scientific">Chara braunii</name>
    <name type="common">Braun's stonewort</name>
    <dbReference type="NCBI Taxonomy" id="69332"/>
    <lineage>
        <taxon>Eukaryota</taxon>
        <taxon>Viridiplantae</taxon>
        <taxon>Streptophyta</taxon>
        <taxon>Charophyceae</taxon>
        <taxon>Charales</taxon>
        <taxon>Characeae</taxon>
        <taxon>Chara</taxon>
    </lineage>
</organism>
<dbReference type="InterPro" id="IPR053134">
    <property type="entry name" value="RNA-dir_DNA_polymerase"/>
</dbReference>
<evidence type="ECO:0000256" key="5">
    <source>
        <dbReference type="ARBA" id="ARBA00022759"/>
    </source>
</evidence>
<protein>
    <recommendedName>
        <fullName evidence="10">Reverse transcriptase domain-containing protein</fullName>
    </recommendedName>
</protein>
<dbReference type="PANTHER" id="PTHR24559">
    <property type="entry name" value="TRANSPOSON TY3-I GAG-POL POLYPROTEIN"/>
    <property type="match status" value="1"/>
</dbReference>
<evidence type="ECO:0000256" key="2">
    <source>
        <dbReference type="ARBA" id="ARBA00022679"/>
    </source>
</evidence>
<dbReference type="Gramene" id="GBG64722">
    <property type="protein sequence ID" value="GBG64722"/>
    <property type="gene ID" value="CBR_g46266"/>
</dbReference>
<dbReference type="PROSITE" id="PS50878">
    <property type="entry name" value="RT_POL"/>
    <property type="match status" value="1"/>
</dbReference>
<dbReference type="GO" id="GO:0008233">
    <property type="term" value="F:peptidase activity"/>
    <property type="evidence" value="ECO:0007669"/>
    <property type="project" value="UniProtKB-KW"/>
</dbReference>
<reference evidence="11 12" key="1">
    <citation type="journal article" date="2018" name="Cell">
        <title>The Chara Genome: Secondary Complexity and Implications for Plant Terrestrialization.</title>
        <authorList>
            <person name="Nishiyama T."/>
            <person name="Sakayama H."/>
            <person name="Vries J.D."/>
            <person name="Buschmann H."/>
            <person name="Saint-Marcoux D."/>
            <person name="Ullrich K.K."/>
            <person name="Haas F.B."/>
            <person name="Vanderstraeten L."/>
            <person name="Becker D."/>
            <person name="Lang D."/>
            <person name="Vosolsobe S."/>
            <person name="Rombauts S."/>
            <person name="Wilhelmsson P.K.I."/>
            <person name="Janitza P."/>
            <person name="Kern R."/>
            <person name="Heyl A."/>
            <person name="Rumpler F."/>
            <person name="Villalobos L.I.A.C."/>
            <person name="Clay J.M."/>
            <person name="Skokan R."/>
            <person name="Toyoda A."/>
            <person name="Suzuki Y."/>
            <person name="Kagoshima H."/>
            <person name="Schijlen E."/>
            <person name="Tajeshwar N."/>
            <person name="Catarino B."/>
            <person name="Hetherington A.J."/>
            <person name="Saltykova A."/>
            <person name="Bonnot C."/>
            <person name="Breuninger H."/>
            <person name="Symeonidi A."/>
            <person name="Radhakrishnan G.V."/>
            <person name="Van Nieuwerburgh F."/>
            <person name="Deforce D."/>
            <person name="Chang C."/>
            <person name="Karol K.G."/>
            <person name="Hedrich R."/>
            <person name="Ulvskov P."/>
            <person name="Glockner G."/>
            <person name="Delwiche C.F."/>
            <person name="Petrasek J."/>
            <person name="Van de Peer Y."/>
            <person name="Friml J."/>
            <person name="Beilby M."/>
            <person name="Dolan L."/>
            <person name="Kohara Y."/>
            <person name="Sugano S."/>
            <person name="Fujiyama A."/>
            <person name="Delaux P.-M."/>
            <person name="Quint M."/>
            <person name="TheiBen G."/>
            <person name="Hagemann M."/>
            <person name="Harholt J."/>
            <person name="Dunand C."/>
            <person name="Zachgo S."/>
            <person name="Langdale J."/>
            <person name="Maumus F."/>
            <person name="Straeten D.V.D."/>
            <person name="Gould S.B."/>
            <person name="Rensing S.A."/>
        </authorList>
    </citation>
    <scope>NUCLEOTIDE SEQUENCE [LARGE SCALE GENOMIC DNA]</scope>
    <source>
        <strain evidence="11 12">S276</strain>
    </source>
</reference>
<dbReference type="InterPro" id="IPR000477">
    <property type="entry name" value="RT_dom"/>
</dbReference>
<dbReference type="Gene3D" id="3.30.70.270">
    <property type="match status" value="1"/>
</dbReference>
<dbReference type="GO" id="GO:0003964">
    <property type="term" value="F:RNA-directed DNA polymerase activity"/>
    <property type="evidence" value="ECO:0007669"/>
    <property type="project" value="UniProtKB-KW"/>
</dbReference>
<dbReference type="PANTHER" id="PTHR24559:SF444">
    <property type="entry name" value="REVERSE TRANSCRIPTASE DOMAIN-CONTAINING PROTEIN"/>
    <property type="match status" value="1"/>
</dbReference>
<keyword evidence="2" id="KW-0808">Transferase</keyword>
<evidence type="ECO:0000259" key="10">
    <source>
        <dbReference type="PROSITE" id="PS50878"/>
    </source>
</evidence>
<evidence type="ECO:0000256" key="6">
    <source>
        <dbReference type="ARBA" id="ARBA00022801"/>
    </source>
</evidence>
<sequence length="1340" mass="150592">MSTTTRSQKGATEDYLVPLICVPAPKGPMVLSFTPSDGILDMACVRIEGQRSELDILGHVRKILKGVCYARVLPDPKVSRFSFDWASGKRTCKASIYFAFMNIQLTEETGEKLKALNPCWIPIEQFTMPVNHILKKIYLAEGISAQIIADWFKHSALRDHLSSPQFEAVLQSPWALTQLQSGEEEDDKRRKLPVGSLRQIQAKGDKGEVFPYEVVKYEMIESGWEQEQFYILTFHFIELDMYDVRIYVPKERSVDVVYEKCWEFAEEVALKEKGELEKENKCFTGSTQLLSLRDFQLLLYLVLVSEWRLQMDAAPEAEKAQYRFFYEKALKREEEEKEKEREEKVKAHEAVFSTVPTLTNGEVEENTVSLKALIDIRAAEDHIGQIAKVFDELKKLREDMALMAQQHRDQLQQFANLQPAQNVFPPAYPASSAACQSVLAPLNMSSSTSSSSLSVTNNLSGSAADPDPVVVVAAAAATSGSAGHSGTVAVVGPSCSFPYIESWINSMRSYFDVLGTLPVTQSSVLGTNVEPTVRGLLEIQVVQAGYKRIDLNKWLKATPVATLKELLIKQYAHPHAAAKARLKLEKLKHSKWTDTMHSLQQYVSGCKVFDKIDLKSGYHQIEVDPADQHKTAFKTRDGLYEFTIMPFGLTNAPATFQSLMDKVIRNHINRFVVVYLDDILIFSKSMEEHMRHLEEVLQILKDAQLHLNLEKSEFGREIVIYLGHRLSAAGLEREATKVEVIRNRPMILREGKAVWHDLHHGSARPFCSRYVRSISQSLVGRQRCSICHCSEAVFAGLDFVVENHRIERIASIPIFSEDTLELGLISGTQVEGSTVGRLWRQRGSCGNNECMYDDESMLMWHFGLGGTVLRCGWYRSYDRSSKCTSAQLVLLLGTERRLRVEARACNLEIGREAAAIVKRTLAVAEASAVAMATSAATSAATSSGFTLGMLDTNSQSISSTTGSGTSQMAGSHFNSLPPHTREQMELQQAERIHLRLEKEFKKATKRENEIRNRRVRLEGREADKAALEGLDDSTLVNTTRILKASIMSMHAYMDNKLDSIHPRQDPECHAQARSQASSFAIAAILGDDRPVSALAWYHTKRYFSSSSTDCCFFISWSSGWSYTTTATCPTSGTTIALVPQNPLKPPMTFSGDKKDEALDTWLRTVQVWVRAERTLVEEEVIIVASYLEGLTTRWLNGLVASKGFSRNMGDWAKTHSLESFMDLAEARWHNPQRAQIATDGLQKLDAKKYKSVHELTSAIERLIVVPGVQYNLQVLLTMFLRCLPTTIKNLLVSEARLEYHNFETFSKKALELEATLGGAQQLPTDGRKKKRPQEWKKKGI</sequence>
<evidence type="ECO:0000256" key="3">
    <source>
        <dbReference type="ARBA" id="ARBA00022695"/>
    </source>
</evidence>
<dbReference type="GO" id="GO:0004519">
    <property type="term" value="F:endonuclease activity"/>
    <property type="evidence" value="ECO:0007669"/>
    <property type="project" value="UniProtKB-KW"/>
</dbReference>
<dbReference type="FunFam" id="3.10.10.10:FF:000007">
    <property type="entry name" value="Retrovirus-related Pol polyprotein from transposon 17.6-like Protein"/>
    <property type="match status" value="1"/>
</dbReference>
<dbReference type="Pfam" id="PF00078">
    <property type="entry name" value="RVT_1"/>
    <property type="match status" value="1"/>
</dbReference>
<feature type="domain" description="Reverse transcriptase" evidence="10">
    <location>
        <begin position="498"/>
        <end position="726"/>
    </location>
</feature>
<dbReference type="Gene3D" id="3.10.10.10">
    <property type="entry name" value="HIV Type 1 Reverse Transcriptase, subunit A, domain 1"/>
    <property type="match status" value="1"/>
</dbReference>
<dbReference type="Proteomes" id="UP000265515">
    <property type="component" value="Unassembled WGS sequence"/>
</dbReference>
<keyword evidence="6" id="KW-0378">Hydrolase</keyword>
<evidence type="ECO:0000256" key="8">
    <source>
        <dbReference type="SAM" id="Coils"/>
    </source>
</evidence>
<keyword evidence="3" id="KW-0548">Nucleotidyltransferase</keyword>
<keyword evidence="12" id="KW-1185">Reference proteome</keyword>
<dbReference type="EMBL" id="BFEA01000053">
    <property type="protein sequence ID" value="GBG64722.1"/>
    <property type="molecule type" value="Genomic_DNA"/>
</dbReference>
<keyword evidence="7" id="KW-0695">RNA-directed DNA polymerase</keyword>
<evidence type="ECO:0000256" key="4">
    <source>
        <dbReference type="ARBA" id="ARBA00022722"/>
    </source>
</evidence>
<evidence type="ECO:0000256" key="1">
    <source>
        <dbReference type="ARBA" id="ARBA00022670"/>
    </source>
</evidence>